<reference evidence="2 3" key="1">
    <citation type="journal article" date="2018" name="Nat. Ecol. Evol.">
        <title>Shark genomes provide insights into elasmobranch evolution and the origin of vertebrates.</title>
        <authorList>
            <person name="Hara Y"/>
            <person name="Yamaguchi K"/>
            <person name="Onimaru K"/>
            <person name="Kadota M"/>
            <person name="Koyanagi M"/>
            <person name="Keeley SD"/>
            <person name="Tatsumi K"/>
            <person name="Tanaka K"/>
            <person name="Motone F"/>
            <person name="Kageyama Y"/>
            <person name="Nozu R"/>
            <person name="Adachi N"/>
            <person name="Nishimura O"/>
            <person name="Nakagawa R"/>
            <person name="Tanegashima C"/>
            <person name="Kiyatake I"/>
            <person name="Matsumoto R"/>
            <person name="Murakumo K"/>
            <person name="Nishida K"/>
            <person name="Terakita A"/>
            <person name="Kuratani S"/>
            <person name="Sato K"/>
            <person name="Hyodo S Kuraku.S."/>
        </authorList>
    </citation>
    <scope>NUCLEOTIDE SEQUENCE [LARGE SCALE GENOMIC DNA]</scope>
</reference>
<keyword evidence="3" id="KW-1185">Reference proteome</keyword>
<feature type="region of interest" description="Disordered" evidence="1">
    <location>
        <begin position="51"/>
        <end position="80"/>
    </location>
</feature>
<organism evidence="2 3">
    <name type="scientific">Scyliorhinus torazame</name>
    <name type="common">Cloudy catshark</name>
    <name type="synonym">Catulus torazame</name>
    <dbReference type="NCBI Taxonomy" id="75743"/>
    <lineage>
        <taxon>Eukaryota</taxon>
        <taxon>Metazoa</taxon>
        <taxon>Chordata</taxon>
        <taxon>Craniata</taxon>
        <taxon>Vertebrata</taxon>
        <taxon>Chondrichthyes</taxon>
        <taxon>Elasmobranchii</taxon>
        <taxon>Galeomorphii</taxon>
        <taxon>Galeoidea</taxon>
        <taxon>Carcharhiniformes</taxon>
        <taxon>Scyliorhinidae</taxon>
        <taxon>Scyliorhinus</taxon>
    </lineage>
</organism>
<sequence>MTLPVQPLFCVIFDMRPEMQEEEVYMLHRDKAEEPSQEWVWNRRKTPLNFNRNGRSTNIAEPADVAGSQGGSTTEQFASY</sequence>
<gene>
    <name evidence="2" type="ORF">scyTo_0005511</name>
</gene>
<feature type="compositionally biased region" description="Polar residues" evidence="1">
    <location>
        <begin position="71"/>
        <end position="80"/>
    </location>
</feature>
<protein>
    <submittedName>
        <fullName evidence="2">Uncharacterized protein</fullName>
    </submittedName>
</protein>
<proteinExistence type="predicted"/>
<evidence type="ECO:0000313" key="3">
    <source>
        <dbReference type="Proteomes" id="UP000288216"/>
    </source>
</evidence>
<evidence type="ECO:0000313" key="2">
    <source>
        <dbReference type="EMBL" id="GCB69605.1"/>
    </source>
</evidence>
<comment type="caution">
    <text evidence="2">The sequence shown here is derived from an EMBL/GenBank/DDBJ whole genome shotgun (WGS) entry which is preliminary data.</text>
</comment>
<name>A0A401P8Y0_SCYTO</name>
<accession>A0A401P8Y0</accession>
<dbReference type="AlphaFoldDB" id="A0A401P8Y0"/>
<evidence type="ECO:0000256" key="1">
    <source>
        <dbReference type="SAM" id="MobiDB-lite"/>
    </source>
</evidence>
<dbReference type="Proteomes" id="UP000288216">
    <property type="component" value="Unassembled WGS sequence"/>
</dbReference>
<dbReference type="EMBL" id="BFAA01001722">
    <property type="protein sequence ID" value="GCB69605.1"/>
    <property type="molecule type" value="Genomic_DNA"/>
</dbReference>